<dbReference type="RefSeq" id="WP_257913879.1">
    <property type="nucleotide sequence ID" value="NZ_JANPWE010000007.1"/>
</dbReference>
<proteinExistence type="predicted"/>
<keyword evidence="4" id="KW-1185">Reference proteome</keyword>
<dbReference type="PROSITE" id="PS50943">
    <property type="entry name" value="HTH_CROC1"/>
    <property type="match status" value="1"/>
</dbReference>
<evidence type="ECO:0000256" key="1">
    <source>
        <dbReference type="ARBA" id="ARBA00023125"/>
    </source>
</evidence>
<evidence type="ECO:0000313" key="3">
    <source>
        <dbReference type="EMBL" id="MCR6546467.1"/>
    </source>
</evidence>
<dbReference type="Gene3D" id="1.10.260.40">
    <property type="entry name" value="lambda repressor-like DNA-binding domains"/>
    <property type="match status" value="1"/>
</dbReference>
<reference evidence="3 4" key="1">
    <citation type="submission" date="2022-08" db="EMBL/GenBank/DDBJ databases">
        <title>Proteogenomics of the novel Dehalobacterium formicoaceticum strain EZ94 highlights a key role of methyltransferases during anaerobic dichloromethane degradation.</title>
        <authorList>
            <person name="Wasmund K."/>
        </authorList>
    </citation>
    <scope>NUCLEOTIDE SEQUENCE [LARGE SCALE GENOMIC DNA]</scope>
    <source>
        <strain evidence="3 4">EZ94</strain>
    </source>
</reference>
<evidence type="ECO:0000313" key="4">
    <source>
        <dbReference type="Proteomes" id="UP001524944"/>
    </source>
</evidence>
<accession>A0ABT1Y6F6</accession>
<organism evidence="3 4">
    <name type="scientific">Dehalobacterium formicoaceticum</name>
    <dbReference type="NCBI Taxonomy" id="51515"/>
    <lineage>
        <taxon>Bacteria</taxon>
        <taxon>Bacillati</taxon>
        <taxon>Bacillota</taxon>
        <taxon>Clostridia</taxon>
        <taxon>Eubacteriales</taxon>
        <taxon>Peptococcaceae</taxon>
        <taxon>Dehalobacterium</taxon>
    </lineage>
</organism>
<dbReference type="EMBL" id="JANPWE010000007">
    <property type="protein sequence ID" value="MCR6546467.1"/>
    <property type="molecule type" value="Genomic_DNA"/>
</dbReference>
<dbReference type="SUPFAM" id="SSF51306">
    <property type="entry name" value="LexA/Signal peptidase"/>
    <property type="match status" value="1"/>
</dbReference>
<dbReference type="Pfam" id="PF01381">
    <property type="entry name" value="HTH_3"/>
    <property type="match status" value="1"/>
</dbReference>
<dbReference type="InterPro" id="IPR039418">
    <property type="entry name" value="LexA-like"/>
</dbReference>
<dbReference type="SMART" id="SM00530">
    <property type="entry name" value="HTH_XRE"/>
    <property type="match status" value="1"/>
</dbReference>
<keyword evidence="1" id="KW-0238">DNA-binding</keyword>
<dbReference type="Gene3D" id="2.10.109.10">
    <property type="entry name" value="Umud Fragment, subunit A"/>
    <property type="match status" value="1"/>
</dbReference>
<gene>
    <name evidence="3" type="ORF">NVS47_13265</name>
</gene>
<dbReference type="CDD" id="cd00093">
    <property type="entry name" value="HTH_XRE"/>
    <property type="match status" value="1"/>
</dbReference>
<dbReference type="Proteomes" id="UP001524944">
    <property type="component" value="Unassembled WGS sequence"/>
</dbReference>
<evidence type="ECO:0000259" key="2">
    <source>
        <dbReference type="PROSITE" id="PS50943"/>
    </source>
</evidence>
<feature type="domain" description="HTH cro/C1-type" evidence="2">
    <location>
        <begin position="6"/>
        <end position="60"/>
    </location>
</feature>
<dbReference type="SUPFAM" id="SSF47413">
    <property type="entry name" value="lambda repressor-like DNA-binding domains"/>
    <property type="match status" value="1"/>
</dbReference>
<protein>
    <submittedName>
        <fullName evidence="3">XRE family transcriptional regulator</fullName>
    </submittedName>
</protein>
<dbReference type="InterPro" id="IPR010982">
    <property type="entry name" value="Lambda_DNA-bd_dom_sf"/>
</dbReference>
<comment type="caution">
    <text evidence="3">The sequence shown here is derived from an EMBL/GenBank/DDBJ whole genome shotgun (WGS) entry which is preliminary data.</text>
</comment>
<dbReference type="PANTHER" id="PTHR46558:SF11">
    <property type="entry name" value="HTH-TYPE TRANSCRIPTIONAL REGULATOR XRE"/>
    <property type="match status" value="1"/>
</dbReference>
<dbReference type="InterPro" id="IPR001387">
    <property type="entry name" value="Cro/C1-type_HTH"/>
</dbReference>
<sequence length="164" mass="18785">MFDESLKKLRKDKMISQKSLSEALQLSRSTIAQYEGGTRTPDLQTLIRIAQFFDVSIDELLGHEPERRKMDLKDQDYIFFSVKDNSMQNARILEGDVAVIKKQDTFENGDIVLLTMHNQEPLIRKVVLKDHIVALIPEHPDYEVVLDNMLEVAILGKVIGISFV</sequence>
<dbReference type="CDD" id="cd06529">
    <property type="entry name" value="S24_LexA-like"/>
    <property type="match status" value="1"/>
</dbReference>
<name>A0ABT1Y6F6_9FIRM</name>
<dbReference type="PANTHER" id="PTHR46558">
    <property type="entry name" value="TRACRIPTIONAL REGULATORY PROTEIN-RELATED-RELATED"/>
    <property type="match status" value="1"/>
</dbReference>
<dbReference type="InterPro" id="IPR036286">
    <property type="entry name" value="LexA/Signal_pep-like_sf"/>
</dbReference>